<organism evidence="2 3">
    <name type="scientific">Rhynchophorus ferrugineus</name>
    <name type="common">Red palm weevil</name>
    <name type="synonym">Curculio ferrugineus</name>
    <dbReference type="NCBI Taxonomy" id="354439"/>
    <lineage>
        <taxon>Eukaryota</taxon>
        <taxon>Metazoa</taxon>
        <taxon>Ecdysozoa</taxon>
        <taxon>Arthropoda</taxon>
        <taxon>Hexapoda</taxon>
        <taxon>Insecta</taxon>
        <taxon>Pterygota</taxon>
        <taxon>Neoptera</taxon>
        <taxon>Endopterygota</taxon>
        <taxon>Coleoptera</taxon>
        <taxon>Polyphaga</taxon>
        <taxon>Cucujiformia</taxon>
        <taxon>Curculionidae</taxon>
        <taxon>Dryophthorinae</taxon>
        <taxon>Rhynchophorus</taxon>
    </lineage>
</organism>
<dbReference type="AlphaFoldDB" id="A0A834HIT1"/>
<feature type="region of interest" description="Disordered" evidence="1">
    <location>
        <begin position="84"/>
        <end position="108"/>
    </location>
</feature>
<accession>A0A834HIT1</accession>
<evidence type="ECO:0000313" key="2">
    <source>
        <dbReference type="EMBL" id="KAF7262910.1"/>
    </source>
</evidence>
<proteinExistence type="predicted"/>
<gene>
    <name evidence="2" type="ORF">GWI33_003856</name>
</gene>
<dbReference type="Proteomes" id="UP000625711">
    <property type="component" value="Unassembled WGS sequence"/>
</dbReference>
<sequence>HIPVSHPVLVICPCPVSFTPPPPNPVILIHEIKKPSPLFAVSENVNVFGKYLRLIIFFPYSQGRRAKRGRREKELVAGEMDKESGNCTIIPSHPAEKRKHDRDEEEGKKTIETKKARLSSKNKKKTSLPIGKIILRNPRGRPIIRRPAATEECREGWITGTGAARSKETAPQIRSTTGGRVGARHYNISMLI</sequence>
<reference evidence="2" key="1">
    <citation type="submission" date="2020-08" db="EMBL/GenBank/DDBJ databases">
        <title>Genome sequencing and assembly of the red palm weevil Rhynchophorus ferrugineus.</title>
        <authorList>
            <person name="Dias G.B."/>
            <person name="Bergman C.M."/>
            <person name="Manee M."/>
        </authorList>
    </citation>
    <scope>NUCLEOTIDE SEQUENCE</scope>
    <source>
        <strain evidence="2">AA-2017</strain>
        <tissue evidence="2">Whole larva</tissue>
    </source>
</reference>
<evidence type="ECO:0000256" key="1">
    <source>
        <dbReference type="SAM" id="MobiDB-lite"/>
    </source>
</evidence>
<keyword evidence="3" id="KW-1185">Reference proteome</keyword>
<protein>
    <submittedName>
        <fullName evidence="2">Uncharacterized protein</fullName>
    </submittedName>
</protein>
<feature type="non-terminal residue" evidence="2">
    <location>
        <position position="1"/>
    </location>
</feature>
<evidence type="ECO:0000313" key="3">
    <source>
        <dbReference type="Proteomes" id="UP000625711"/>
    </source>
</evidence>
<name>A0A834HIT1_RHYFE</name>
<dbReference type="EMBL" id="JAACXV010023640">
    <property type="protein sequence ID" value="KAF7262910.1"/>
    <property type="molecule type" value="Genomic_DNA"/>
</dbReference>
<comment type="caution">
    <text evidence="2">The sequence shown here is derived from an EMBL/GenBank/DDBJ whole genome shotgun (WGS) entry which is preliminary data.</text>
</comment>